<keyword evidence="5" id="KW-0067">ATP-binding</keyword>
<dbReference type="CDD" id="cd01166">
    <property type="entry name" value="KdgK"/>
    <property type="match status" value="1"/>
</dbReference>
<dbReference type="EMBL" id="DTFI01000151">
    <property type="protein sequence ID" value="HGI43922.1"/>
    <property type="molecule type" value="Genomic_DNA"/>
</dbReference>
<keyword evidence="4 7" id="KW-0418">Kinase</keyword>
<accession>A0A7C4BAB9</accession>
<dbReference type="InterPro" id="IPR011611">
    <property type="entry name" value="PfkB_dom"/>
</dbReference>
<name>A0A7C4BAB9_THEPE</name>
<evidence type="ECO:0000256" key="3">
    <source>
        <dbReference type="ARBA" id="ARBA00022741"/>
    </source>
</evidence>
<gene>
    <name evidence="7" type="ORF">ENV17_06020</name>
</gene>
<evidence type="ECO:0000256" key="2">
    <source>
        <dbReference type="ARBA" id="ARBA00022679"/>
    </source>
</evidence>
<comment type="similarity">
    <text evidence="1">Belongs to the carbohydrate kinase PfkB family.</text>
</comment>
<dbReference type="InterPro" id="IPR029056">
    <property type="entry name" value="Ribokinase-like"/>
</dbReference>
<dbReference type="AlphaFoldDB" id="A0A7C4BAB9"/>
<organism evidence="7">
    <name type="scientific">Thermofilum pendens</name>
    <dbReference type="NCBI Taxonomy" id="2269"/>
    <lineage>
        <taxon>Archaea</taxon>
        <taxon>Thermoproteota</taxon>
        <taxon>Thermoprotei</taxon>
        <taxon>Thermofilales</taxon>
        <taxon>Thermofilaceae</taxon>
        <taxon>Thermofilum</taxon>
    </lineage>
</organism>
<dbReference type="PANTHER" id="PTHR43085:SF1">
    <property type="entry name" value="PSEUDOURIDINE KINASE-RELATED"/>
    <property type="match status" value="1"/>
</dbReference>
<keyword evidence="2" id="KW-0808">Transferase</keyword>
<dbReference type="SUPFAM" id="SSF53613">
    <property type="entry name" value="Ribokinase-like"/>
    <property type="match status" value="1"/>
</dbReference>
<dbReference type="InterPro" id="IPR002173">
    <property type="entry name" value="Carboh/pur_kinase_PfkB_CS"/>
</dbReference>
<evidence type="ECO:0000259" key="6">
    <source>
        <dbReference type="Pfam" id="PF00294"/>
    </source>
</evidence>
<dbReference type="GO" id="GO:0005524">
    <property type="term" value="F:ATP binding"/>
    <property type="evidence" value="ECO:0007669"/>
    <property type="project" value="UniProtKB-KW"/>
</dbReference>
<evidence type="ECO:0000256" key="5">
    <source>
        <dbReference type="ARBA" id="ARBA00022840"/>
    </source>
</evidence>
<dbReference type="InterPro" id="IPR050306">
    <property type="entry name" value="PfkB_Carbo_kinase"/>
</dbReference>
<dbReference type="Gene3D" id="3.40.1190.20">
    <property type="match status" value="1"/>
</dbReference>
<comment type="caution">
    <text evidence="7">The sequence shown here is derived from an EMBL/GenBank/DDBJ whole genome shotgun (WGS) entry which is preliminary data.</text>
</comment>
<evidence type="ECO:0000313" key="7">
    <source>
        <dbReference type="EMBL" id="HGI43922.1"/>
    </source>
</evidence>
<evidence type="ECO:0000256" key="4">
    <source>
        <dbReference type="ARBA" id="ARBA00022777"/>
    </source>
</evidence>
<proteinExistence type="inferred from homology"/>
<sequence>MNIEVYSVGEILIDMILVERLGEGARMEVHFGGAPANLAVGVSRLAHRAGFIGAVGNDPFGEFLVKTLQTNGVNTDLVRVKKARTTLAIVIVDEKGERRFFFYRKPWVETADTMLTPSDVALEKLRGSKIVHFSGFSTSYAPTSDTVFSIVEYALSEGITVSYDPTYREDIWLSVEDALRSYERGLSYANIVSLSVDEAKAIYGTSDYKHVAEKILAKHPNVSMVAVRLGSKGAYARTREGREAFKKAFKVKVVDTTGAGDAWTAAFLVSYVLEGMDLEAAVTFANAVAALVCTRYGAIKALPSRDEVERFLEAAKSDL</sequence>
<evidence type="ECO:0000256" key="1">
    <source>
        <dbReference type="ARBA" id="ARBA00010688"/>
    </source>
</evidence>
<protein>
    <submittedName>
        <fullName evidence="7">Sugar kinase</fullName>
    </submittedName>
</protein>
<dbReference type="PROSITE" id="PS00584">
    <property type="entry name" value="PFKB_KINASES_2"/>
    <property type="match status" value="1"/>
</dbReference>
<keyword evidence="3" id="KW-0547">Nucleotide-binding</keyword>
<feature type="domain" description="Carbohydrate kinase PfkB" evidence="6">
    <location>
        <begin position="4"/>
        <end position="304"/>
    </location>
</feature>
<dbReference type="GO" id="GO:0016301">
    <property type="term" value="F:kinase activity"/>
    <property type="evidence" value="ECO:0007669"/>
    <property type="project" value="UniProtKB-KW"/>
</dbReference>
<reference evidence="7" key="1">
    <citation type="journal article" date="2020" name="mSystems">
        <title>Genome- and Community-Level Interaction Insights into Carbon Utilization and Element Cycling Functions of Hydrothermarchaeota in Hydrothermal Sediment.</title>
        <authorList>
            <person name="Zhou Z."/>
            <person name="Liu Y."/>
            <person name="Xu W."/>
            <person name="Pan J."/>
            <person name="Luo Z.H."/>
            <person name="Li M."/>
        </authorList>
    </citation>
    <scope>NUCLEOTIDE SEQUENCE [LARGE SCALE GENOMIC DNA]</scope>
    <source>
        <strain evidence="7">SpSt-735</strain>
    </source>
</reference>
<dbReference type="Pfam" id="PF00294">
    <property type="entry name" value="PfkB"/>
    <property type="match status" value="1"/>
</dbReference>
<dbReference type="PANTHER" id="PTHR43085">
    <property type="entry name" value="HEXOKINASE FAMILY MEMBER"/>
    <property type="match status" value="1"/>
</dbReference>